<feature type="region of interest" description="Disordered" evidence="2">
    <location>
        <begin position="315"/>
        <end position="338"/>
    </location>
</feature>
<dbReference type="Gene3D" id="3.90.640.10">
    <property type="entry name" value="Actin, Chain A, domain 4"/>
    <property type="match status" value="1"/>
</dbReference>
<feature type="compositionally biased region" description="Acidic residues" evidence="2">
    <location>
        <begin position="66"/>
        <end position="78"/>
    </location>
</feature>
<feature type="compositionally biased region" description="Low complexity" evidence="2">
    <location>
        <begin position="19"/>
        <end position="30"/>
    </location>
</feature>
<dbReference type="EMBL" id="JAIZAY010000002">
    <property type="protein sequence ID" value="KAJ8046902.1"/>
    <property type="molecule type" value="Genomic_DNA"/>
</dbReference>
<feature type="compositionally biased region" description="Polar residues" evidence="2">
    <location>
        <begin position="190"/>
        <end position="199"/>
    </location>
</feature>
<sequence length="825" mass="92184">MDLLLSAEWNKEEDKESSESSSIANSEPSSTDTSEQPDTDFSDSACADPHMRIRDKNGHVLGSAEDLNEDDDEDEEDVGNGRPASVVTDLETCKDFVQDLANQVQAMQEALRKSKDDIDCHDCNVYVNGNASNCESCLRTSCQSTHEGRTVDDGAYETPIGGPPVVLVNGDSHSQSDYEEVSDMSEPNGERSTLSNGVQSENYINISTYERTESLQSLTNNVKDLSVKCSEDNADDGAIYEFPPDTDSEKRESSDETSAAADSLEDEEPKAQYRYDGPLIFDEDDKKDVFKIKEKDKVKKWNPVVLLKTLYEIPQPGEDDDAGEGTPPSGKAGECSMEGYMDKLPMGRRRASLIKKWKRRYFRCKKGNIFYYEDHKTKKSLGYLHLVGGKVTEISNKILEVTDMRGRVLLLRCATKMELEDWKAVLNIETGFYVCQRSSQFNPVTKPVVIVDIGSCSVRAGLLSDCHTPYPQRFFPCAAAINNKNKDSVVYGFDAFTPATRASSRLVFPLRRPVSLEQFKLNTQLVEGLLDTAFTELQIDPRAYTVMLVVPFNLGQRSTEKLVELVFESFHVEGIYIQEQALMSLYSYKATSGIVVNIGEKLDVVPIVDGFVVEKGVCRLPFGGRQITETLTRLLTESGHRYFSETETIISRYLKEKACFVAQDYQAELKFCSLDPQLCSTFLSLEKFNVPDGTGMIKLDYSRFRSTEGLFHPEVWGNDNSGLHTVVYNAIQSCNVDIRRHMCKNIYLCGGTTLLPGLAERLRSELVQLLPKGNSVRVHASPERYHAAYHGACVLAPLSAFDNLCITKAEWKQLGLTSLTKWQGA</sequence>
<evidence type="ECO:0000256" key="2">
    <source>
        <dbReference type="SAM" id="MobiDB-lite"/>
    </source>
</evidence>
<feature type="region of interest" description="Disordered" evidence="2">
    <location>
        <begin position="170"/>
        <end position="199"/>
    </location>
</feature>
<evidence type="ECO:0000313" key="5">
    <source>
        <dbReference type="Proteomes" id="UP001152320"/>
    </source>
</evidence>
<dbReference type="SMART" id="SM00233">
    <property type="entry name" value="PH"/>
    <property type="match status" value="1"/>
</dbReference>
<dbReference type="SUPFAM" id="SSF53067">
    <property type="entry name" value="Actin-like ATPase domain"/>
    <property type="match status" value="2"/>
</dbReference>
<dbReference type="PANTHER" id="PTHR11937">
    <property type="entry name" value="ACTIN"/>
    <property type="match status" value="1"/>
</dbReference>
<dbReference type="InterPro" id="IPR004000">
    <property type="entry name" value="Actin"/>
</dbReference>
<reference evidence="4" key="1">
    <citation type="submission" date="2021-10" db="EMBL/GenBank/DDBJ databases">
        <title>Tropical sea cucumber genome reveals ecological adaptation and Cuvierian tubules defense mechanism.</title>
        <authorList>
            <person name="Chen T."/>
        </authorList>
    </citation>
    <scope>NUCLEOTIDE SEQUENCE</scope>
    <source>
        <strain evidence="4">Nanhai2018</strain>
        <tissue evidence="4">Muscle</tissue>
    </source>
</reference>
<name>A0A9Q1HEQ6_HOLLE</name>
<feature type="region of interest" description="Disordered" evidence="2">
    <location>
        <begin position="234"/>
        <end position="274"/>
    </location>
</feature>
<gene>
    <name evidence="4" type="ORF">HOLleu_05737</name>
</gene>
<dbReference type="InterPro" id="IPR001849">
    <property type="entry name" value="PH_domain"/>
</dbReference>
<feature type="compositionally biased region" description="Basic and acidic residues" evidence="2">
    <location>
        <begin position="49"/>
        <end position="58"/>
    </location>
</feature>
<dbReference type="SMART" id="SM00268">
    <property type="entry name" value="ACTIN"/>
    <property type="match status" value="1"/>
</dbReference>
<dbReference type="OrthoDB" id="337660at2759"/>
<dbReference type="Gene3D" id="3.30.420.40">
    <property type="match status" value="2"/>
</dbReference>
<keyword evidence="5" id="KW-1185">Reference proteome</keyword>
<feature type="compositionally biased region" description="Basic and acidic residues" evidence="2">
    <location>
        <begin position="9"/>
        <end position="18"/>
    </location>
</feature>
<dbReference type="SUPFAM" id="SSF50729">
    <property type="entry name" value="PH domain-like"/>
    <property type="match status" value="1"/>
</dbReference>
<dbReference type="InterPro" id="IPR011993">
    <property type="entry name" value="PH-like_dom_sf"/>
</dbReference>
<evidence type="ECO:0000259" key="3">
    <source>
        <dbReference type="PROSITE" id="PS50003"/>
    </source>
</evidence>
<evidence type="ECO:0000256" key="1">
    <source>
        <dbReference type="RuleBase" id="RU000487"/>
    </source>
</evidence>
<dbReference type="AlphaFoldDB" id="A0A9Q1HEQ6"/>
<dbReference type="Proteomes" id="UP001152320">
    <property type="component" value="Chromosome 2"/>
</dbReference>
<dbReference type="Pfam" id="PF00022">
    <property type="entry name" value="Actin"/>
    <property type="match status" value="1"/>
</dbReference>
<evidence type="ECO:0000313" key="4">
    <source>
        <dbReference type="EMBL" id="KAJ8046902.1"/>
    </source>
</evidence>
<proteinExistence type="inferred from homology"/>
<organism evidence="4 5">
    <name type="scientific">Holothuria leucospilota</name>
    <name type="common">Black long sea cucumber</name>
    <name type="synonym">Mertensiothuria leucospilota</name>
    <dbReference type="NCBI Taxonomy" id="206669"/>
    <lineage>
        <taxon>Eukaryota</taxon>
        <taxon>Metazoa</taxon>
        <taxon>Echinodermata</taxon>
        <taxon>Eleutherozoa</taxon>
        <taxon>Echinozoa</taxon>
        <taxon>Holothuroidea</taxon>
        <taxon>Aspidochirotacea</taxon>
        <taxon>Aspidochirotida</taxon>
        <taxon>Holothuriidae</taxon>
        <taxon>Holothuria</taxon>
    </lineage>
</organism>
<comment type="similarity">
    <text evidence="1">Belongs to the actin family.</text>
</comment>
<dbReference type="Gene3D" id="2.30.29.30">
    <property type="entry name" value="Pleckstrin-homology domain (PH domain)/Phosphotyrosine-binding domain (PTB)"/>
    <property type="match status" value="1"/>
</dbReference>
<dbReference type="InterPro" id="IPR043129">
    <property type="entry name" value="ATPase_NBD"/>
</dbReference>
<dbReference type="Pfam" id="PF00169">
    <property type="entry name" value="PH"/>
    <property type="match status" value="1"/>
</dbReference>
<dbReference type="PROSITE" id="PS50003">
    <property type="entry name" value="PH_DOMAIN"/>
    <property type="match status" value="1"/>
</dbReference>
<protein>
    <submittedName>
        <fullName evidence="4">Actin</fullName>
    </submittedName>
</protein>
<comment type="caution">
    <text evidence="4">The sequence shown here is derived from an EMBL/GenBank/DDBJ whole genome shotgun (WGS) entry which is preliminary data.</text>
</comment>
<dbReference type="CDD" id="cd00821">
    <property type="entry name" value="PH"/>
    <property type="match status" value="1"/>
</dbReference>
<accession>A0A9Q1HEQ6</accession>
<feature type="domain" description="PH" evidence="3">
    <location>
        <begin position="334"/>
        <end position="431"/>
    </location>
</feature>
<feature type="region of interest" description="Disordered" evidence="2">
    <location>
        <begin position="1"/>
        <end position="86"/>
    </location>
</feature>